<gene>
    <name evidence="1" type="ORF">CEXT_172201</name>
</gene>
<reference evidence="1 2" key="1">
    <citation type="submission" date="2021-06" db="EMBL/GenBank/DDBJ databases">
        <title>Caerostris extrusa draft genome.</title>
        <authorList>
            <person name="Kono N."/>
            <person name="Arakawa K."/>
        </authorList>
    </citation>
    <scope>NUCLEOTIDE SEQUENCE [LARGE SCALE GENOMIC DNA]</scope>
</reference>
<organism evidence="1 2">
    <name type="scientific">Caerostris extrusa</name>
    <name type="common">Bark spider</name>
    <name type="synonym">Caerostris bankana</name>
    <dbReference type="NCBI Taxonomy" id="172846"/>
    <lineage>
        <taxon>Eukaryota</taxon>
        <taxon>Metazoa</taxon>
        <taxon>Ecdysozoa</taxon>
        <taxon>Arthropoda</taxon>
        <taxon>Chelicerata</taxon>
        <taxon>Arachnida</taxon>
        <taxon>Araneae</taxon>
        <taxon>Araneomorphae</taxon>
        <taxon>Entelegynae</taxon>
        <taxon>Araneoidea</taxon>
        <taxon>Araneidae</taxon>
        <taxon>Caerostris</taxon>
    </lineage>
</organism>
<accession>A0AAV4XA64</accession>
<keyword evidence="2" id="KW-1185">Reference proteome</keyword>
<comment type="caution">
    <text evidence="1">The sequence shown here is derived from an EMBL/GenBank/DDBJ whole genome shotgun (WGS) entry which is preliminary data.</text>
</comment>
<protein>
    <submittedName>
        <fullName evidence="1">Uncharacterized protein</fullName>
    </submittedName>
</protein>
<evidence type="ECO:0000313" key="2">
    <source>
        <dbReference type="Proteomes" id="UP001054945"/>
    </source>
</evidence>
<proteinExistence type="predicted"/>
<evidence type="ECO:0000313" key="1">
    <source>
        <dbReference type="EMBL" id="GIY90856.1"/>
    </source>
</evidence>
<dbReference type="AlphaFoldDB" id="A0AAV4XA64"/>
<dbReference type="EMBL" id="BPLR01017356">
    <property type="protein sequence ID" value="GIY90856.1"/>
    <property type="molecule type" value="Genomic_DNA"/>
</dbReference>
<dbReference type="Proteomes" id="UP001054945">
    <property type="component" value="Unassembled WGS sequence"/>
</dbReference>
<name>A0AAV4XA64_CAEEX</name>
<sequence>MSRAPYHAPLPCQVLITERWTTAQNKSGGHLPRMARRSLGHQCLGGQINRYAEREACGAGGEQEFMKTL</sequence>